<comment type="similarity">
    <text evidence="1">Belongs to the Gfa family.</text>
</comment>
<organism evidence="5 6">
    <name type="scientific">Sphingomonas oligophenolica</name>
    <dbReference type="NCBI Taxonomy" id="301154"/>
    <lineage>
        <taxon>Bacteria</taxon>
        <taxon>Pseudomonadati</taxon>
        <taxon>Pseudomonadota</taxon>
        <taxon>Alphaproteobacteria</taxon>
        <taxon>Sphingomonadales</taxon>
        <taxon>Sphingomonadaceae</taxon>
        <taxon>Sphingomonas</taxon>
    </lineage>
</organism>
<sequence length="173" mass="19596">MSMKTAYRSSCSCGQVMLEATGEPILSAACYCTSCQAAARRFEQARGAPPVLRSDGGTDYCLFRKDRVRVTRGGEQLQEHRLTEESATRRLVAACCNAPMVLDFTRGHWLTLYRDRLSQDAPPVEMGLMAKDRPADRPLPDGLPIYEAYPARFMIRIMIAWARMGFRRPRLTW</sequence>
<keyword evidence="3" id="KW-0862">Zinc</keyword>
<dbReference type="EMBL" id="JBDIME010000009">
    <property type="protein sequence ID" value="MEN2790388.1"/>
    <property type="molecule type" value="Genomic_DNA"/>
</dbReference>
<evidence type="ECO:0000256" key="1">
    <source>
        <dbReference type="ARBA" id="ARBA00005495"/>
    </source>
</evidence>
<evidence type="ECO:0000259" key="4">
    <source>
        <dbReference type="PROSITE" id="PS51891"/>
    </source>
</evidence>
<dbReference type="RefSeq" id="WP_343889404.1">
    <property type="nucleotide sequence ID" value="NZ_BAAAEH010000021.1"/>
</dbReference>
<evidence type="ECO:0000313" key="5">
    <source>
        <dbReference type="EMBL" id="MEN2790388.1"/>
    </source>
</evidence>
<keyword evidence="2" id="KW-0479">Metal-binding</keyword>
<evidence type="ECO:0000313" key="6">
    <source>
        <dbReference type="Proteomes" id="UP001419910"/>
    </source>
</evidence>
<accession>A0ABU9Y3J6</accession>
<feature type="domain" description="CENP-V/GFA" evidence="4">
    <location>
        <begin position="7"/>
        <end position="147"/>
    </location>
</feature>
<evidence type="ECO:0000256" key="2">
    <source>
        <dbReference type="ARBA" id="ARBA00022723"/>
    </source>
</evidence>
<dbReference type="InterPro" id="IPR006913">
    <property type="entry name" value="CENP-V/GFA"/>
</dbReference>
<dbReference type="InterPro" id="IPR011057">
    <property type="entry name" value="Mss4-like_sf"/>
</dbReference>
<name>A0ABU9Y3J6_9SPHN</name>
<dbReference type="Gene3D" id="3.90.1590.10">
    <property type="entry name" value="glutathione-dependent formaldehyde- activating enzyme (gfa)"/>
    <property type="match status" value="1"/>
</dbReference>
<dbReference type="Pfam" id="PF04828">
    <property type="entry name" value="GFA"/>
    <property type="match status" value="1"/>
</dbReference>
<dbReference type="Proteomes" id="UP001419910">
    <property type="component" value="Unassembled WGS sequence"/>
</dbReference>
<dbReference type="PROSITE" id="PS51891">
    <property type="entry name" value="CENP_V_GFA"/>
    <property type="match status" value="1"/>
</dbReference>
<reference evidence="5 6" key="1">
    <citation type="submission" date="2024-05" db="EMBL/GenBank/DDBJ databases">
        <authorList>
            <person name="Liu Q."/>
            <person name="Xin Y.-H."/>
        </authorList>
    </citation>
    <scope>NUCLEOTIDE SEQUENCE [LARGE SCALE GENOMIC DNA]</scope>
    <source>
        <strain evidence="5 6">CGMCC 1.10181</strain>
    </source>
</reference>
<comment type="caution">
    <text evidence="5">The sequence shown here is derived from an EMBL/GenBank/DDBJ whole genome shotgun (WGS) entry which is preliminary data.</text>
</comment>
<proteinExistence type="inferred from homology"/>
<protein>
    <submittedName>
        <fullName evidence="5">DUF6151 family protein</fullName>
    </submittedName>
</protein>
<evidence type="ECO:0000256" key="3">
    <source>
        <dbReference type="ARBA" id="ARBA00022833"/>
    </source>
</evidence>
<gene>
    <name evidence="5" type="ORF">ABC974_12185</name>
</gene>
<dbReference type="SUPFAM" id="SSF51316">
    <property type="entry name" value="Mss4-like"/>
    <property type="match status" value="1"/>
</dbReference>
<keyword evidence="6" id="KW-1185">Reference proteome</keyword>